<evidence type="ECO:0000313" key="2">
    <source>
        <dbReference type="EMBL" id="ADZ90126.1"/>
    </source>
</evidence>
<feature type="chain" id="PRO_5003284422" evidence="1">
    <location>
        <begin position="24"/>
        <end position="355"/>
    </location>
</feature>
<dbReference type="Gene3D" id="2.60.120.200">
    <property type="match status" value="1"/>
</dbReference>
<feature type="signal peptide" evidence="1">
    <location>
        <begin position="1"/>
        <end position="23"/>
    </location>
</feature>
<evidence type="ECO:0000313" key="3">
    <source>
        <dbReference type="Proteomes" id="UP000001062"/>
    </source>
</evidence>
<keyword evidence="1" id="KW-0732">Signal</keyword>
<protein>
    <submittedName>
        <fullName evidence="2">Uncharacterized protein</fullName>
    </submittedName>
</protein>
<dbReference type="SUPFAM" id="SSF49899">
    <property type="entry name" value="Concanavalin A-like lectins/glucanases"/>
    <property type="match status" value="1"/>
</dbReference>
<dbReference type="EMBL" id="CP002583">
    <property type="protein sequence ID" value="ADZ90126.1"/>
    <property type="molecule type" value="Genomic_DNA"/>
</dbReference>
<dbReference type="RefSeq" id="WP_013660031.1">
    <property type="nucleotide sequence ID" value="NC_015276.1"/>
</dbReference>
<dbReference type="Proteomes" id="UP000001062">
    <property type="component" value="Chromosome"/>
</dbReference>
<dbReference type="Pfam" id="PF13385">
    <property type="entry name" value="Laminin_G_3"/>
    <property type="match status" value="1"/>
</dbReference>
<sequence length="355" mass="39561" precursor="true">MNVLKKGLVTTAVLAGLSSAVFADIPTELERYVLAEYKIGQENWLDPSQGDLRKYQYLNESGNGIEWVKDRHGNGDSAIKMRSEGYLTIYGEFPFGAYYHDLEGTVAFWYKAGEKLKETLLRVGTGNNESMLRVYIDMDRLIMKTIDMEENETIIFDEKTDMVGWHQIALTHSLVYNEEDEIEEVVSVYLDGQLKNKVNFDFLNLTGGPWYMGDQDSLSEAYPDKEGFYLDDLNLFSKALNNQEVAMLYSGTDGELPDNSTPAGFLSGKAIISADAGLSTWSGTKCVVSEFSSPFDNVPAVSVTANKALEAGSTTTDGSPVVVWNDYVTKTEFKTCAKDLITDQHAPVEIHWMAK</sequence>
<dbReference type="AlphaFoldDB" id="F2K373"/>
<evidence type="ECO:0000256" key="1">
    <source>
        <dbReference type="SAM" id="SignalP"/>
    </source>
</evidence>
<dbReference type="HOGENOM" id="CLU_780336_0_0_6"/>
<proteinExistence type="predicted"/>
<gene>
    <name evidence="2" type="ordered locus">Marme_0848</name>
</gene>
<organism evidence="2 3">
    <name type="scientific">Marinomonas mediterranea (strain ATCC 700492 / JCM 21426 / NBRC 103028 / MMB-1)</name>
    <dbReference type="NCBI Taxonomy" id="717774"/>
    <lineage>
        <taxon>Bacteria</taxon>
        <taxon>Pseudomonadati</taxon>
        <taxon>Pseudomonadota</taxon>
        <taxon>Gammaproteobacteria</taxon>
        <taxon>Oceanospirillales</taxon>
        <taxon>Oceanospirillaceae</taxon>
        <taxon>Marinomonas</taxon>
    </lineage>
</organism>
<dbReference type="KEGG" id="mme:Marme_0848"/>
<dbReference type="PATRIC" id="fig|717774.3.peg.886"/>
<name>F2K373_MARM1</name>
<reference evidence="2 3" key="1">
    <citation type="journal article" date="2012" name="Stand. Genomic Sci.">
        <title>Complete genome sequence of the melanogenic marine bacterium Marinomonas mediterranea type strain (MMB-1(T)).</title>
        <authorList>
            <person name="Lucas-Elio P."/>
            <person name="Goodwin L."/>
            <person name="Woyke T."/>
            <person name="Pitluck S."/>
            <person name="Nolan M."/>
            <person name="Kyrpides N.C."/>
            <person name="Detter J.C."/>
            <person name="Copeland A."/>
            <person name="Teshima H."/>
            <person name="Bruce D."/>
            <person name="Detter C."/>
            <person name="Tapia R."/>
            <person name="Han S."/>
            <person name="Land M.L."/>
            <person name="Ivanova N."/>
            <person name="Mikhailova N."/>
            <person name="Johnston A.W."/>
            <person name="Sanchez-Amat A."/>
        </authorList>
    </citation>
    <scope>NUCLEOTIDE SEQUENCE [LARGE SCALE GENOMIC DNA]</scope>
    <source>
        <strain evidence="3">ATCC 700492 / JCM 21426 / NBRC 103028 / MMB-1</strain>
    </source>
</reference>
<accession>F2K373</accession>
<keyword evidence="3" id="KW-1185">Reference proteome</keyword>
<dbReference type="InterPro" id="IPR013320">
    <property type="entry name" value="ConA-like_dom_sf"/>
</dbReference>